<accession>A0ABX5Z420</accession>
<keyword evidence="1" id="KW-1133">Transmembrane helix</keyword>
<feature type="transmembrane region" description="Helical" evidence="1">
    <location>
        <begin position="41"/>
        <end position="66"/>
    </location>
</feature>
<feature type="transmembrane region" description="Helical" evidence="1">
    <location>
        <begin position="144"/>
        <end position="160"/>
    </location>
</feature>
<feature type="transmembrane region" description="Helical" evidence="1">
    <location>
        <begin position="232"/>
        <end position="252"/>
    </location>
</feature>
<keyword evidence="1" id="KW-0472">Membrane</keyword>
<dbReference type="EC" id="2.3.1.-" evidence="3"/>
<dbReference type="PANTHER" id="PTHR23028">
    <property type="entry name" value="ACETYLTRANSFERASE"/>
    <property type="match status" value="1"/>
</dbReference>
<keyword evidence="3" id="KW-0808">Transferase</keyword>
<dbReference type="PANTHER" id="PTHR23028:SF53">
    <property type="entry name" value="ACYL_TRANSF_3 DOMAIN-CONTAINING PROTEIN"/>
    <property type="match status" value="1"/>
</dbReference>
<feature type="domain" description="Acyltransferase 3" evidence="2">
    <location>
        <begin position="11"/>
        <end position="344"/>
    </location>
</feature>
<protein>
    <submittedName>
        <fullName evidence="3">Acyltransferase family protein</fullName>
        <ecNumber evidence="3">2.3.1.-</ecNumber>
    </submittedName>
</protein>
<dbReference type="Proteomes" id="UP000323483">
    <property type="component" value="Chromosome"/>
</dbReference>
<dbReference type="GO" id="GO:0016746">
    <property type="term" value="F:acyltransferase activity"/>
    <property type="evidence" value="ECO:0007669"/>
    <property type="project" value="UniProtKB-KW"/>
</dbReference>
<dbReference type="InterPro" id="IPR002656">
    <property type="entry name" value="Acyl_transf_3_dom"/>
</dbReference>
<feature type="transmembrane region" description="Helical" evidence="1">
    <location>
        <begin position="258"/>
        <end position="277"/>
    </location>
</feature>
<dbReference type="InterPro" id="IPR050879">
    <property type="entry name" value="Acyltransferase_3"/>
</dbReference>
<keyword evidence="4" id="KW-1185">Reference proteome</keyword>
<feature type="transmembrane region" description="Helical" evidence="1">
    <location>
        <begin position="298"/>
        <end position="320"/>
    </location>
</feature>
<dbReference type="EMBL" id="CP042966">
    <property type="protein sequence ID" value="QEH07278.1"/>
    <property type="molecule type" value="Genomic_DNA"/>
</dbReference>
<evidence type="ECO:0000313" key="4">
    <source>
        <dbReference type="Proteomes" id="UP000323483"/>
    </source>
</evidence>
<feature type="transmembrane region" description="Helical" evidence="1">
    <location>
        <begin position="12"/>
        <end position="29"/>
    </location>
</feature>
<feature type="transmembrane region" description="Helical" evidence="1">
    <location>
        <begin position="87"/>
        <end position="109"/>
    </location>
</feature>
<dbReference type="Pfam" id="PF01757">
    <property type="entry name" value="Acyl_transf_3"/>
    <property type="match status" value="1"/>
</dbReference>
<feature type="transmembrane region" description="Helical" evidence="1">
    <location>
        <begin position="326"/>
        <end position="347"/>
    </location>
</feature>
<feature type="transmembrane region" description="Helical" evidence="1">
    <location>
        <begin position="167"/>
        <end position="185"/>
    </location>
</feature>
<reference evidence="3" key="1">
    <citation type="submission" date="2019-08" db="EMBL/GenBank/DDBJ databases">
        <title>Organohalide respiration in Sulfurospirillum species is regulated by a two-component system as unraveled by comparative genomics, and transcriptomics, and regulator binding studies.</title>
        <authorList>
            <person name="Goris T."/>
            <person name="Esken J."/>
            <person name="Gadkari J."/>
            <person name="Bischler T."/>
            <person name="Foerstner K."/>
            <person name="Sharma C.M."/>
            <person name="Diekert G."/>
            <person name="Schubert T."/>
        </authorList>
    </citation>
    <scope>NUCLEOTIDE SEQUENCE [LARGE SCALE GENOMIC DNA]</scope>
    <source>
        <strain evidence="3">N</strain>
    </source>
</reference>
<evidence type="ECO:0000259" key="2">
    <source>
        <dbReference type="Pfam" id="PF01757"/>
    </source>
</evidence>
<name>A0ABX5Z420_SULMU</name>
<gene>
    <name evidence="3" type="ORF">SMN_2522</name>
</gene>
<feature type="transmembrane region" description="Helical" evidence="1">
    <location>
        <begin position="200"/>
        <end position="220"/>
    </location>
</feature>
<organism evidence="3 4">
    <name type="scientific">Sulfurospirillum multivorans</name>
    <name type="common">Dehalospirillum multivorans</name>
    <dbReference type="NCBI Taxonomy" id="66821"/>
    <lineage>
        <taxon>Bacteria</taxon>
        <taxon>Pseudomonadati</taxon>
        <taxon>Campylobacterota</taxon>
        <taxon>Epsilonproteobacteria</taxon>
        <taxon>Campylobacterales</taxon>
        <taxon>Sulfurospirillaceae</taxon>
        <taxon>Sulfurospirillum</taxon>
    </lineage>
</organism>
<keyword evidence="3" id="KW-0012">Acyltransferase</keyword>
<evidence type="ECO:0000313" key="3">
    <source>
        <dbReference type="EMBL" id="QEH07278.1"/>
    </source>
</evidence>
<sequence>MLIATQLNRNIGLDLIRASAILMVLISHGRTFLPEFPYRDYLGIFGFLGVELFFVLSGFLLGSILFKEFAVKSFSFATLKHFWIRRWFRTFPLYFIFLLLNIFVLQYFFGQQEWNWNYFLFLQNFVTPHPALMGEAWSLSVEEWFYISFPLVLFGLLAFFKDKKQGFLFISVSYVLIFTALRIYVSLEPTLDWDSGVRKIVTLRLDSIGYGVLIAYFNLTYKEATKKYHNKIFLFGFISIIITIILFFYFKSTSLNTFFARAFLFSMASFGFALIILKVTNFHTQHKLLINIVTKISLYSYSAYLLHLSVIIPLFKSFAIHKEIPILTFIVYILTVFSISSYIYIYILKSLL</sequence>
<evidence type="ECO:0000256" key="1">
    <source>
        <dbReference type="SAM" id="Phobius"/>
    </source>
</evidence>
<keyword evidence="1" id="KW-0812">Transmembrane</keyword>
<proteinExistence type="predicted"/>